<gene>
    <name evidence="1" type="ORF">SMN809_LOCUS29917</name>
</gene>
<evidence type="ECO:0000313" key="1">
    <source>
        <dbReference type="EMBL" id="CAF4388923.1"/>
    </source>
</evidence>
<organism evidence="1 2">
    <name type="scientific">Rotaria magnacalcarata</name>
    <dbReference type="NCBI Taxonomy" id="392030"/>
    <lineage>
        <taxon>Eukaryota</taxon>
        <taxon>Metazoa</taxon>
        <taxon>Spiralia</taxon>
        <taxon>Gnathifera</taxon>
        <taxon>Rotifera</taxon>
        <taxon>Eurotatoria</taxon>
        <taxon>Bdelloidea</taxon>
        <taxon>Philodinida</taxon>
        <taxon>Philodinidae</taxon>
        <taxon>Rotaria</taxon>
    </lineage>
</organism>
<dbReference type="Proteomes" id="UP000676336">
    <property type="component" value="Unassembled WGS sequence"/>
</dbReference>
<sequence length="48" mass="5252">MSEGETTADLSDRYCTGDELDVDYSHMPKVVSQSAGIGEIKRLTDTND</sequence>
<dbReference type="EMBL" id="CAJOBI010054758">
    <property type="protein sequence ID" value="CAF4388923.1"/>
    <property type="molecule type" value="Genomic_DNA"/>
</dbReference>
<dbReference type="AlphaFoldDB" id="A0A8S2VGN0"/>
<reference evidence="1" key="1">
    <citation type="submission" date="2021-02" db="EMBL/GenBank/DDBJ databases">
        <authorList>
            <person name="Nowell W R."/>
        </authorList>
    </citation>
    <scope>NUCLEOTIDE SEQUENCE</scope>
</reference>
<name>A0A8S2VGN0_9BILA</name>
<feature type="non-terminal residue" evidence="1">
    <location>
        <position position="48"/>
    </location>
</feature>
<protein>
    <submittedName>
        <fullName evidence="1">Uncharacterized protein</fullName>
    </submittedName>
</protein>
<accession>A0A8S2VGN0</accession>
<proteinExistence type="predicted"/>
<comment type="caution">
    <text evidence="1">The sequence shown here is derived from an EMBL/GenBank/DDBJ whole genome shotgun (WGS) entry which is preliminary data.</text>
</comment>
<evidence type="ECO:0000313" key="2">
    <source>
        <dbReference type="Proteomes" id="UP000676336"/>
    </source>
</evidence>